<gene>
    <name evidence="1" type="ORF">HA052_22650</name>
</gene>
<keyword evidence="2" id="KW-1185">Reference proteome</keyword>
<evidence type="ECO:0000313" key="1">
    <source>
        <dbReference type="EMBL" id="NHR07993.1"/>
    </source>
</evidence>
<dbReference type="EMBL" id="JAAOMA010000047">
    <property type="protein sequence ID" value="NHR07993.1"/>
    <property type="molecule type" value="Genomic_DNA"/>
</dbReference>
<proteinExistence type="predicted"/>
<name>A0ABX0LFJ1_9NEIS</name>
<accession>A0ABX0LFJ1</accession>
<organism evidence="1 2">
    <name type="scientific">Chromobacterium fluminis</name>
    <dbReference type="NCBI Taxonomy" id="3044269"/>
    <lineage>
        <taxon>Bacteria</taxon>
        <taxon>Pseudomonadati</taxon>
        <taxon>Pseudomonadota</taxon>
        <taxon>Betaproteobacteria</taxon>
        <taxon>Neisseriales</taxon>
        <taxon>Chromobacteriaceae</taxon>
        <taxon>Chromobacterium</taxon>
    </lineage>
</organism>
<sequence>MRPLIKPSTQSLIKMQQSLLADLSDPLTPTPKDQRAIDQFNTLPREQKIQIYLELTPPKPINLYKYFTSPLCFEDNNEISKRKKWLESILLNHELYLSSHTQFNDPFDVYPSYKTDASANEIKSALRRAYKNLHQLSGRELKEATATRLIWALKNKETFIENNIKSIREIMKDVGIFCFTTDATNILMWSHYAFNHQGICLEFDLTEELHLSNLIFDAIYSDTRPKIDPIAEAKPEIFNLTLLRKAKSWEYEKELRLVVGKLSGSFVKFGENFLKSVIIGAKASESTISYINEINMKRVQKQLPQLQIKNAKLCKTEYKIII</sequence>
<dbReference type="RefSeq" id="WP_166453699.1">
    <property type="nucleotide sequence ID" value="NZ_JAAOMA010000047.1"/>
</dbReference>
<protein>
    <submittedName>
        <fullName evidence="1">DUF2971 domain-containing protein</fullName>
    </submittedName>
</protein>
<reference evidence="1 2" key="1">
    <citation type="submission" date="2020-03" db="EMBL/GenBank/DDBJ databases">
        <title>Draft genome sequence of environmentally isolated cultures.</title>
        <authorList>
            <person name="Wilson H.S."/>
            <person name="De Leon M.E."/>
        </authorList>
    </citation>
    <scope>NUCLEOTIDE SEQUENCE [LARGE SCALE GENOMIC DNA]</scope>
    <source>
        <strain evidence="1 2">HSC-31F16</strain>
    </source>
</reference>
<dbReference type="Pfam" id="PF11185">
    <property type="entry name" value="DUF2971"/>
    <property type="match status" value="1"/>
</dbReference>
<dbReference type="Proteomes" id="UP001515641">
    <property type="component" value="Unassembled WGS sequence"/>
</dbReference>
<comment type="caution">
    <text evidence="1">The sequence shown here is derived from an EMBL/GenBank/DDBJ whole genome shotgun (WGS) entry which is preliminary data.</text>
</comment>
<evidence type="ECO:0000313" key="2">
    <source>
        <dbReference type="Proteomes" id="UP001515641"/>
    </source>
</evidence>
<dbReference type="InterPro" id="IPR021352">
    <property type="entry name" value="DUF2971"/>
</dbReference>